<dbReference type="Proteomes" id="UP001500975">
    <property type="component" value="Unassembled WGS sequence"/>
</dbReference>
<dbReference type="EMBL" id="BAABGJ010000080">
    <property type="protein sequence ID" value="GAA4355369.1"/>
    <property type="molecule type" value="Genomic_DNA"/>
</dbReference>
<evidence type="ECO:0000313" key="2">
    <source>
        <dbReference type="EMBL" id="GAA4355369.1"/>
    </source>
</evidence>
<evidence type="ECO:0000313" key="3">
    <source>
        <dbReference type="Proteomes" id="UP001500975"/>
    </source>
</evidence>
<keyword evidence="1" id="KW-0175">Coiled coil</keyword>
<dbReference type="RefSeq" id="WP_345541061.1">
    <property type="nucleotide sequence ID" value="NZ_BAABGJ010000080.1"/>
</dbReference>
<keyword evidence="3" id="KW-1185">Reference proteome</keyword>
<accession>A0ABP8IC01</accession>
<organism evidence="2 3">
    <name type="scientific">Variovorax defluvii</name>
    <dbReference type="NCBI Taxonomy" id="913761"/>
    <lineage>
        <taxon>Bacteria</taxon>
        <taxon>Pseudomonadati</taxon>
        <taxon>Pseudomonadota</taxon>
        <taxon>Betaproteobacteria</taxon>
        <taxon>Burkholderiales</taxon>
        <taxon>Comamonadaceae</taxon>
        <taxon>Variovorax</taxon>
    </lineage>
</organism>
<feature type="coiled-coil region" evidence="1">
    <location>
        <begin position="231"/>
        <end position="258"/>
    </location>
</feature>
<protein>
    <submittedName>
        <fullName evidence="2">Uncharacterized protein</fullName>
    </submittedName>
</protein>
<comment type="caution">
    <text evidence="2">The sequence shown here is derived from an EMBL/GenBank/DDBJ whole genome shotgun (WGS) entry which is preliminary data.</text>
</comment>
<sequence length="409" mass="43891">MPIALLDFQAGPEAASHMSFAQPASLDGADLLIWRPAAIAEVYATESRHEGRPVLAVRDSQRAYRDTRFWREEFLQFLGRGGTLALFAPGFGRLALHTVQDIVGYDMLEALPGHADLGHDACEATAVQCEAGQPFRDFFDAFGAHFQATSVFCPRHAQPIATLAGTGRACALYQYHHPGRILVLPALREATPVDAIDGMVAALQDMSARLRFDARASSTYAWREPLVLPREAALRQELAELAAQRRALQTREAALVRELAGMALLGQLQRGDAVGVIEAALQVFHALGASVQQGVGAAHTLMVERDGLTCVMVAVDDAEAALDEGLPAHVRAQAAAWSAALRREVTPVALYIGGNRRGARETADELTALRRRHPGLDFVSGAELLAAHETGDAALALPALRRDAGARPA</sequence>
<name>A0ABP8IC01_9BURK</name>
<gene>
    <name evidence="2" type="ORF">GCM10023165_47420</name>
</gene>
<reference evidence="3" key="1">
    <citation type="journal article" date="2019" name="Int. J. Syst. Evol. Microbiol.">
        <title>The Global Catalogue of Microorganisms (GCM) 10K type strain sequencing project: providing services to taxonomists for standard genome sequencing and annotation.</title>
        <authorList>
            <consortium name="The Broad Institute Genomics Platform"/>
            <consortium name="The Broad Institute Genome Sequencing Center for Infectious Disease"/>
            <person name="Wu L."/>
            <person name="Ma J."/>
        </authorList>
    </citation>
    <scope>NUCLEOTIDE SEQUENCE [LARGE SCALE GENOMIC DNA]</scope>
    <source>
        <strain evidence="3">JCM 17804</strain>
    </source>
</reference>
<evidence type="ECO:0000256" key="1">
    <source>
        <dbReference type="SAM" id="Coils"/>
    </source>
</evidence>
<proteinExistence type="predicted"/>